<dbReference type="HAMAP" id="MF_00160">
    <property type="entry name" value="SerC_aminotrans_5"/>
    <property type="match status" value="1"/>
</dbReference>
<keyword evidence="15" id="KW-1185">Reference proteome</keyword>
<dbReference type="RefSeq" id="XP_009167967.1">
    <property type="nucleotide sequence ID" value="XM_009169703.1"/>
</dbReference>
<dbReference type="FunFam" id="3.40.640.10:FF:000010">
    <property type="entry name" value="Phosphoserine aminotransferase"/>
    <property type="match status" value="1"/>
</dbReference>
<dbReference type="PANTHER" id="PTHR43247:SF1">
    <property type="entry name" value="PHOSPHOSERINE AMINOTRANSFERASE"/>
    <property type="match status" value="1"/>
</dbReference>
<keyword evidence="9" id="KW-0718">Serine biosynthesis</keyword>
<dbReference type="UniPathway" id="UPA00244">
    <property type="reaction ID" value="UER00311"/>
</dbReference>
<dbReference type="KEGG" id="ovi:T265_13616"/>
<dbReference type="GO" id="GO:0005737">
    <property type="term" value="C:cytoplasm"/>
    <property type="evidence" value="ECO:0007669"/>
    <property type="project" value="TreeGrafter"/>
</dbReference>
<dbReference type="AlphaFoldDB" id="A0A074ZR75"/>
<evidence type="ECO:0000256" key="3">
    <source>
        <dbReference type="ARBA" id="ARBA00006904"/>
    </source>
</evidence>
<name>A0A074ZR75_OPIVI</name>
<dbReference type="EC" id="2.6.1.52" evidence="4"/>
<protein>
    <recommendedName>
        <fullName evidence="4">phosphoserine transaminase</fullName>
        <ecNumber evidence="4">2.6.1.52</ecNumber>
    </recommendedName>
</protein>
<gene>
    <name evidence="14" type="ORF">T265_13616</name>
</gene>
<dbReference type="GO" id="GO:0030170">
    <property type="term" value="F:pyridoxal phosphate binding"/>
    <property type="evidence" value="ECO:0007669"/>
    <property type="project" value="TreeGrafter"/>
</dbReference>
<dbReference type="InterPro" id="IPR015421">
    <property type="entry name" value="PyrdxlP-dep_Trfase_major"/>
</dbReference>
<evidence type="ECO:0000256" key="11">
    <source>
        <dbReference type="ARBA" id="ARBA00049007"/>
    </source>
</evidence>
<proteinExistence type="inferred from homology"/>
<dbReference type="InterPro" id="IPR020578">
    <property type="entry name" value="Aminotrans_V_PyrdxlP_BS"/>
</dbReference>
<evidence type="ECO:0000256" key="1">
    <source>
        <dbReference type="ARBA" id="ARBA00001933"/>
    </source>
</evidence>
<dbReference type="FunFam" id="3.90.1150.10:FF:000006">
    <property type="entry name" value="Phosphoserine aminotransferase"/>
    <property type="match status" value="1"/>
</dbReference>
<dbReference type="InterPro" id="IPR015424">
    <property type="entry name" value="PyrdxlP-dep_Trfase"/>
</dbReference>
<dbReference type="STRING" id="6198.A0A074ZR75"/>
<evidence type="ECO:0000256" key="6">
    <source>
        <dbReference type="ARBA" id="ARBA00022605"/>
    </source>
</evidence>
<dbReference type="InterPro" id="IPR022278">
    <property type="entry name" value="Pser_aminoTfrase"/>
</dbReference>
<comment type="cofactor">
    <cofactor evidence="1 12">
        <name>pyridoxal 5'-phosphate</name>
        <dbReference type="ChEBI" id="CHEBI:597326"/>
    </cofactor>
</comment>
<evidence type="ECO:0000313" key="15">
    <source>
        <dbReference type="Proteomes" id="UP000054324"/>
    </source>
</evidence>
<dbReference type="InterPro" id="IPR000192">
    <property type="entry name" value="Aminotrans_V_dom"/>
</dbReference>
<evidence type="ECO:0000256" key="4">
    <source>
        <dbReference type="ARBA" id="ARBA00013030"/>
    </source>
</evidence>
<keyword evidence="6" id="KW-0028">Amino-acid biosynthesis</keyword>
<evidence type="ECO:0000313" key="14">
    <source>
        <dbReference type="EMBL" id="KER28317.1"/>
    </source>
</evidence>
<feature type="domain" description="Aminotransferase class V" evidence="13">
    <location>
        <begin position="46"/>
        <end position="403"/>
    </location>
</feature>
<dbReference type="EMBL" id="KL596702">
    <property type="protein sequence ID" value="KER28317.1"/>
    <property type="molecule type" value="Genomic_DNA"/>
</dbReference>
<dbReference type="PROSITE" id="PS00595">
    <property type="entry name" value="AA_TRANSFER_CLASS_5"/>
    <property type="match status" value="1"/>
</dbReference>
<evidence type="ECO:0000256" key="8">
    <source>
        <dbReference type="ARBA" id="ARBA00022898"/>
    </source>
</evidence>
<evidence type="ECO:0000256" key="9">
    <source>
        <dbReference type="ARBA" id="ARBA00023299"/>
    </source>
</evidence>
<dbReference type="Gene3D" id="3.90.1150.10">
    <property type="entry name" value="Aspartate Aminotransferase, domain 1"/>
    <property type="match status" value="1"/>
</dbReference>
<dbReference type="Proteomes" id="UP000054324">
    <property type="component" value="Unassembled WGS sequence"/>
</dbReference>
<dbReference type="NCBIfam" id="NF003764">
    <property type="entry name" value="PRK05355.1"/>
    <property type="match status" value="1"/>
</dbReference>
<comment type="similarity">
    <text evidence="3">Belongs to the class-V pyridoxal-phosphate-dependent aminotransferase family. SerC subfamily.</text>
</comment>
<dbReference type="Gene3D" id="3.40.640.10">
    <property type="entry name" value="Type I PLP-dependent aspartate aminotransferase-like (Major domain)"/>
    <property type="match status" value="1"/>
</dbReference>
<dbReference type="OrthoDB" id="1703350at2759"/>
<sequence>MGSITREDGNPTTSQDVITFGAGPSKVPRVVSFLYCNDSVYVKPSKTVLERIQKGFSNCADSGISVIEVGHRSKEFVDILRSCEARIRRLLNVPSNYHVLFLQGGAQAQFDAIPMNLMGNQGVNQADYLVTGAWSLKALKEAQKYGTIREVCPQEPGFSCIPDQSTTQYDPCAAYFYYCDNETMNGVEFNWIPGPKEGQVPIVCDMCSNLLTRPIDVSRYGVIFAGSQKTMGCAGLTLVIIREDLVGGELSMTPSILNYRMQVAAGSILNTPPTFTLTFNLFSVVHYFPTVSYTFFSAYAVNEALRWVEEEGGVEVMQRRTQEKCDAIYSFIDHSEEFYHCHVPKAHRSRVNIVLRLPSEELEKLWLAEARRHGLIGLEGHRTVGGVRISLYNGITMDDVERLLDFMGKFMNAHR</sequence>
<reference evidence="14 15" key="1">
    <citation type="submission" date="2013-11" db="EMBL/GenBank/DDBJ databases">
        <title>Opisthorchis viverrini - life in the bile duct.</title>
        <authorList>
            <person name="Young N.D."/>
            <person name="Nagarajan N."/>
            <person name="Lin S.J."/>
            <person name="Korhonen P.K."/>
            <person name="Jex A.R."/>
            <person name="Hall R.S."/>
            <person name="Safavi-Hemami H."/>
            <person name="Kaewkong W."/>
            <person name="Bertrand D."/>
            <person name="Gao S."/>
            <person name="Seet Q."/>
            <person name="Wongkham S."/>
            <person name="Teh B.T."/>
            <person name="Wongkham C."/>
            <person name="Intapan P.M."/>
            <person name="Maleewong W."/>
            <person name="Yang X."/>
            <person name="Hu M."/>
            <person name="Wang Z."/>
            <person name="Hofmann A."/>
            <person name="Sternberg P.W."/>
            <person name="Tan P."/>
            <person name="Wang J."/>
            <person name="Gasser R.B."/>
        </authorList>
    </citation>
    <scope>NUCLEOTIDE SEQUENCE [LARGE SCALE GENOMIC DNA]</scope>
</reference>
<dbReference type="UniPathway" id="UPA00135">
    <property type="reaction ID" value="UER00197"/>
</dbReference>
<evidence type="ECO:0000256" key="10">
    <source>
        <dbReference type="ARBA" id="ARBA00047630"/>
    </source>
</evidence>
<keyword evidence="8" id="KW-0663">Pyridoxal phosphate</keyword>
<dbReference type="GO" id="GO:0006564">
    <property type="term" value="P:L-serine biosynthetic process"/>
    <property type="evidence" value="ECO:0007669"/>
    <property type="project" value="UniProtKB-KW"/>
</dbReference>
<comment type="catalytic activity">
    <reaction evidence="10">
        <text>4-(phosphooxy)-L-threonine + 2-oxoglutarate = (R)-3-hydroxy-2-oxo-4-phosphooxybutanoate + L-glutamate</text>
        <dbReference type="Rhea" id="RHEA:16573"/>
        <dbReference type="ChEBI" id="CHEBI:16810"/>
        <dbReference type="ChEBI" id="CHEBI:29985"/>
        <dbReference type="ChEBI" id="CHEBI:58452"/>
        <dbReference type="ChEBI" id="CHEBI:58538"/>
        <dbReference type="EC" id="2.6.1.52"/>
    </reaction>
</comment>
<evidence type="ECO:0000256" key="5">
    <source>
        <dbReference type="ARBA" id="ARBA00022576"/>
    </source>
</evidence>
<evidence type="ECO:0000256" key="12">
    <source>
        <dbReference type="RuleBase" id="RU004504"/>
    </source>
</evidence>
<dbReference type="GeneID" id="20327783"/>
<keyword evidence="5" id="KW-0032">Aminotransferase</keyword>
<dbReference type="InterPro" id="IPR015422">
    <property type="entry name" value="PyrdxlP-dep_Trfase_small"/>
</dbReference>
<comment type="catalytic activity">
    <reaction evidence="11">
        <text>O-phospho-L-serine + 2-oxoglutarate = 3-phosphooxypyruvate + L-glutamate</text>
        <dbReference type="Rhea" id="RHEA:14329"/>
        <dbReference type="ChEBI" id="CHEBI:16810"/>
        <dbReference type="ChEBI" id="CHEBI:18110"/>
        <dbReference type="ChEBI" id="CHEBI:29985"/>
        <dbReference type="ChEBI" id="CHEBI:57524"/>
        <dbReference type="EC" id="2.6.1.52"/>
    </reaction>
</comment>
<dbReference type="GO" id="GO:0004648">
    <property type="term" value="F:O-phospho-L-serine:2-oxoglutarate aminotransferase activity"/>
    <property type="evidence" value="ECO:0007669"/>
    <property type="project" value="UniProtKB-EC"/>
</dbReference>
<dbReference type="PANTHER" id="PTHR43247">
    <property type="entry name" value="PHOSPHOSERINE AMINOTRANSFERASE"/>
    <property type="match status" value="1"/>
</dbReference>
<organism evidence="14 15">
    <name type="scientific">Opisthorchis viverrini</name>
    <name type="common">Southeast Asian liver fluke</name>
    <dbReference type="NCBI Taxonomy" id="6198"/>
    <lineage>
        <taxon>Eukaryota</taxon>
        <taxon>Metazoa</taxon>
        <taxon>Spiralia</taxon>
        <taxon>Lophotrochozoa</taxon>
        <taxon>Platyhelminthes</taxon>
        <taxon>Trematoda</taxon>
        <taxon>Digenea</taxon>
        <taxon>Opisthorchiida</taxon>
        <taxon>Opisthorchiata</taxon>
        <taxon>Opisthorchiidae</taxon>
        <taxon>Opisthorchis</taxon>
    </lineage>
</organism>
<accession>A0A074ZR75</accession>
<dbReference type="PIRSF" id="PIRSF000525">
    <property type="entry name" value="SerC"/>
    <property type="match status" value="1"/>
</dbReference>
<dbReference type="CTD" id="20327783"/>
<evidence type="ECO:0000256" key="2">
    <source>
        <dbReference type="ARBA" id="ARBA00005099"/>
    </source>
</evidence>
<evidence type="ECO:0000259" key="13">
    <source>
        <dbReference type="Pfam" id="PF00266"/>
    </source>
</evidence>
<feature type="non-terminal residue" evidence="14">
    <location>
        <position position="415"/>
    </location>
</feature>
<keyword evidence="7" id="KW-0808">Transferase</keyword>
<evidence type="ECO:0000256" key="7">
    <source>
        <dbReference type="ARBA" id="ARBA00022679"/>
    </source>
</evidence>
<dbReference type="Pfam" id="PF00266">
    <property type="entry name" value="Aminotran_5"/>
    <property type="match status" value="1"/>
</dbReference>
<comment type="pathway">
    <text evidence="2">Amino-acid biosynthesis; L-serine biosynthesis; L-serine from 3-phospho-D-glycerate: step 2/3.</text>
</comment>
<dbReference type="SUPFAM" id="SSF53383">
    <property type="entry name" value="PLP-dependent transferases"/>
    <property type="match status" value="1"/>
</dbReference>